<gene>
    <name evidence="1" type="ORF">TU35_002385</name>
</gene>
<accession>A0ACC6UZ42</accession>
<protein>
    <submittedName>
        <fullName evidence="1">Hydrogenase maturation nickel metallochaperone HypA</fullName>
    </submittedName>
</protein>
<dbReference type="Proteomes" id="UP000033636">
    <property type="component" value="Unassembled WGS sequence"/>
</dbReference>
<reference evidence="1" key="1">
    <citation type="submission" date="2024-07" db="EMBL/GenBank/DDBJ databases">
        <title>Metagenome and Metagenome-Assembled Genomes of Archaea from a hot spring from the geothermal field of Los Azufres, Mexico.</title>
        <authorList>
            <person name="Marin-Paredes R."/>
            <person name="Martinez-Romero E."/>
            <person name="Servin-Garciduenas L.E."/>
        </authorList>
    </citation>
    <scope>NUCLEOTIDE SEQUENCE</scope>
</reference>
<organism evidence="1 2">
    <name type="scientific">Thermoproteus sp. AZ2</name>
    <dbReference type="NCBI Taxonomy" id="1609232"/>
    <lineage>
        <taxon>Archaea</taxon>
        <taxon>Thermoproteota</taxon>
        <taxon>Thermoprotei</taxon>
        <taxon>Thermoproteales</taxon>
        <taxon>Thermoproteaceae</taxon>
        <taxon>Thermoproteus</taxon>
    </lineage>
</organism>
<evidence type="ECO:0000313" key="2">
    <source>
        <dbReference type="Proteomes" id="UP000033636"/>
    </source>
</evidence>
<dbReference type="EMBL" id="JZWT02000004">
    <property type="protein sequence ID" value="MFB6490088.1"/>
    <property type="molecule type" value="Genomic_DNA"/>
</dbReference>
<evidence type="ECO:0000313" key="1">
    <source>
        <dbReference type="EMBL" id="MFB6490088.1"/>
    </source>
</evidence>
<proteinExistence type="predicted"/>
<sequence length="138" mass="15570">MHEWSLAHSVVAALDRFAQENNIRRVVKVVVSLPKLAMLDREIFREAYAELSKGGPLEGSELVIEEEPPRFICRSCGKEFALEQVAPQVAEVWSKYGEENPLHFLPDLAPMFIRCPYCGSENVAASNTEIRIKRVEGI</sequence>
<name>A0ACC6UZ42_9CREN</name>
<comment type="caution">
    <text evidence="1">The sequence shown here is derived from an EMBL/GenBank/DDBJ whole genome shotgun (WGS) entry which is preliminary data.</text>
</comment>